<keyword evidence="4" id="KW-1185">Reference proteome</keyword>
<dbReference type="Pfam" id="PF14355">
    <property type="entry name" value="Abi_C"/>
    <property type="match status" value="1"/>
</dbReference>
<feature type="domain" description="AbiJ-NTD3" evidence="2">
    <location>
        <begin position="4"/>
        <end position="167"/>
    </location>
</feature>
<evidence type="ECO:0000259" key="2">
    <source>
        <dbReference type="Pfam" id="PF18860"/>
    </source>
</evidence>
<dbReference type="RefSeq" id="WP_067988925.1">
    <property type="nucleotide sequence ID" value="NZ_VMSD01000019.1"/>
</dbReference>
<evidence type="ECO:0000313" key="4">
    <source>
        <dbReference type="Proteomes" id="UP000798951"/>
    </source>
</evidence>
<dbReference type="Pfam" id="PF18860">
    <property type="entry name" value="AbiJ_NTD3"/>
    <property type="match status" value="1"/>
</dbReference>
<comment type="caution">
    <text evidence="3">The sequence shown here is derived from an EMBL/GenBank/DDBJ whole genome shotgun (WGS) entry which is preliminary data.</text>
</comment>
<gene>
    <name evidence="3" type="ORF">FNL39_11917</name>
</gene>
<evidence type="ECO:0000259" key="1">
    <source>
        <dbReference type="Pfam" id="PF14355"/>
    </source>
</evidence>
<name>A0ABQ6YE83_9NOCA</name>
<accession>A0ABQ6YE83</accession>
<proteinExistence type="predicted"/>
<reference evidence="3 4" key="1">
    <citation type="submission" date="2019-07" db="EMBL/GenBank/DDBJ databases">
        <title>Genomic Encyclopedia of Type Strains, Phase IV (KMG-IV): sequencing the most valuable type-strain genomes for metagenomic binning, comparative biology and taxonomic classification.</title>
        <authorList>
            <person name="Goeker M."/>
        </authorList>
    </citation>
    <scope>NUCLEOTIDE SEQUENCE [LARGE SCALE GENOMIC DNA]</scope>
    <source>
        <strain evidence="3 4">DSM 44831</strain>
    </source>
</reference>
<feature type="domain" description="Abortive infection protein-like C-terminal" evidence="1">
    <location>
        <begin position="210"/>
        <end position="292"/>
    </location>
</feature>
<protein>
    <submittedName>
        <fullName evidence="3">Abortive infection Abi-like protein</fullName>
    </submittedName>
</protein>
<dbReference type="InterPro" id="IPR026001">
    <property type="entry name" value="Abi-like_C"/>
</dbReference>
<dbReference type="InterPro" id="IPR041427">
    <property type="entry name" value="AbiJ-NTD3"/>
</dbReference>
<organism evidence="3 4">
    <name type="scientific">Nocardia caishijiensis</name>
    <dbReference type="NCBI Taxonomy" id="184756"/>
    <lineage>
        <taxon>Bacteria</taxon>
        <taxon>Bacillati</taxon>
        <taxon>Actinomycetota</taxon>
        <taxon>Actinomycetes</taxon>
        <taxon>Mycobacteriales</taxon>
        <taxon>Nocardiaceae</taxon>
        <taxon>Nocardia</taxon>
    </lineage>
</organism>
<dbReference type="Proteomes" id="UP000798951">
    <property type="component" value="Unassembled WGS sequence"/>
</dbReference>
<sequence>MQIITEITRGAILEELRHGEIWWAGRLDEPTFLARLYPLDDMPSYDTRFKTARDDIRQHRENNEDWDDEWVFTDDRLELDTNDEKFLQFLAMTVHPVVRPNRDEAFKLAGMYNRHLRMDGWELAEAAQISGRPVFAARSSLTVPGPVRQITKHVLAGDVTYVAQQITRMESAIDSDPELAIGTAKELIETACKTVLEGIGIEVDKNWDVPRLLRETTKELQLAPDAVASTAAAADSIKRVLGSLGNMAAGVAELRNSYGTGHGKATGTSGLGPRHARLAVGAASTLAVFLFETYNDRVERQKLTSTNSGKVTSS</sequence>
<dbReference type="EMBL" id="VMSD01000019">
    <property type="protein sequence ID" value="KAF0835715.1"/>
    <property type="molecule type" value="Genomic_DNA"/>
</dbReference>
<evidence type="ECO:0000313" key="3">
    <source>
        <dbReference type="EMBL" id="KAF0835715.1"/>
    </source>
</evidence>